<sequence length="97" mass="10982">MYVCDDSFGLLVAVLGKRLFVINRDEISVFHLNPSFFLINYAQELSVQDVIDSDYPDISRLSILQVAGDDKLGRKVILFSACRLPAVDLIDHQRLLL</sequence>
<accession>A0A8E0VM88</accession>
<dbReference type="Proteomes" id="UP000728185">
    <property type="component" value="Unassembled WGS sequence"/>
</dbReference>
<proteinExistence type="predicted"/>
<protein>
    <submittedName>
        <fullName evidence="1">Rho GTPase-activating protein 8</fullName>
    </submittedName>
</protein>
<dbReference type="EMBL" id="LUCM01002518">
    <property type="protein sequence ID" value="KAA0197226.1"/>
    <property type="molecule type" value="Genomic_DNA"/>
</dbReference>
<keyword evidence="2" id="KW-1185">Reference proteome</keyword>
<evidence type="ECO:0000313" key="2">
    <source>
        <dbReference type="Proteomes" id="UP000728185"/>
    </source>
</evidence>
<gene>
    <name evidence="1" type="ORF">FBUS_11539</name>
</gene>
<reference evidence="1" key="1">
    <citation type="submission" date="2019-05" db="EMBL/GenBank/DDBJ databases">
        <title>Annotation for the trematode Fasciolopsis buski.</title>
        <authorList>
            <person name="Choi Y.-J."/>
        </authorList>
    </citation>
    <scope>NUCLEOTIDE SEQUENCE</scope>
    <source>
        <strain evidence="1">HT</strain>
        <tissue evidence="1">Whole worm</tissue>
    </source>
</reference>
<organism evidence="1 2">
    <name type="scientific">Fasciolopsis buskii</name>
    <dbReference type="NCBI Taxonomy" id="27845"/>
    <lineage>
        <taxon>Eukaryota</taxon>
        <taxon>Metazoa</taxon>
        <taxon>Spiralia</taxon>
        <taxon>Lophotrochozoa</taxon>
        <taxon>Platyhelminthes</taxon>
        <taxon>Trematoda</taxon>
        <taxon>Digenea</taxon>
        <taxon>Plagiorchiida</taxon>
        <taxon>Echinostomata</taxon>
        <taxon>Echinostomatoidea</taxon>
        <taxon>Fasciolidae</taxon>
        <taxon>Fasciolopsis</taxon>
    </lineage>
</organism>
<dbReference type="AlphaFoldDB" id="A0A8E0VM88"/>
<evidence type="ECO:0000313" key="1">
    <source>
        <dbReference type="EMBL" id="KAA0197226.1"/>
    </source>
</evidence>
<name>A0A8E0VM88_9TREM</name>
<comment type="caution">
    <text evidence="1">The sequence shown here is derived from an EMBL/GenBank/DDBJ whole genome shotgun (WGS) entry which is preliminary data.</text>
</comment>
<dbReference type="OrthoDB" id="19923at2759"/>